<dbReference type="SUPFAM" id="SSF49373">
    <property type="entry name" value="Invasin/intimin cell-adhesion fragments"/>
    <property type="match status" value="1"/>
</dbReference>
<evidence type="ECO:0000313" key="3">
    <source>
        <dbReference type="EMBL" id="AWM41850.1"/>
    </source>
</evidence>
<dbReference type="PANTHER" id="PTHR35889:SF3">
    <property type="entry name" value="F-BOX DOMAIN-CONTAINING PROTEIN"/>
    <property type="match status" value="1"/>
</dbReference>
<dbReference type="EMBL" id="CP025958">
    <property type="protein sequence ID" value="AWM41850.1"/>
    <property type="molecule type" value="Genomic_DNA"/>
</dbReference>
<protein>
    <submittedName>
        <fullName evidence="3">DUF1553 domain-containing protein</fullName>
    </submittedName>
</protein>
<feature type="chain" id="PRO_5016258332" evidence="1">
    <location>
        <begin position="34"/>
        <end position="842"/>
    </location>
</feature>
<feature type="domain" description="BIG2" evidence="2">
    <location>
        <begin position="48"/>
        <end position="130"/>
    </location>
</feature>
<accession>A0A2Z3HK58</accession>
<dbReference type="Gene3D" id="2.60.40.1080">
    <property type="match status" value="2"/>
</dbReference>
<dbReference type="OrthoDB" id="289126at2"/>
<name>A0A2Z3HK58_9BACT</name>
<keyword evidence="1" id="KW-0732">Signal</keyword>
<dbReference type="Pfam" id="PF07587">
    <property type="entry name" value="PSD1"/>
    <property type="match status" value="1"/>
</dbReference>
<dbReference type="Proteomes" id="UP000245802">
    <property type="component" value="Chromosome"/>
</dbReference>
<evidence type="ECO:0000313" key="4">
    <source>
        <dbReference type="Proteomes" id="UP000245802"/>
    </source>
</evidence>
<organism evidence="3 4">
    <name type="scientific">Gemmata obscuriglobus</name>
    <dbReference type="NCBI Taxonomy" id="114"/>
    <lineage>
        <taxon>Bacteria</taxon>
        <taxon>Pseudomonadati</taxon>
        <taxon>Planctomycetota</taxon>
        <taxon>Planctomycetia</taxon>
        <taxon>Gemmatales</taxon>
        <taxon>Gemmataceae</taxon>
        <taxon>Gemmata</taxon>
    </lineage>
</organism>
<dbReference type="SMART" id="SM00635">
    <property type="entry name" value="BID_2"/>
    <property type="match status" value="2"/>
</dbReference>
<feature type="signal peptide" evidence="1">
    <location>
        <begin position="1"/>
        <end position="33"/>
    </location>
</feature>
<dbReference type="PANTHER" id="PTHR35889">
    <property type="entry name" value="CYCLOINULO-OLIGOSACCHARIDE FRUCTANOTRANSFERASE-RELATED"/>
    <property type="match status" value="1"/>
</dbReference>
<sequence length="842" mass="91991">MRPSVTRTYLSVSACARGIVTALLALAPGAAVAAPPTDPGERKATIGRPDGVTVSPGSVSLRGVRDARQLVVSGKYADGSARDLTALAEVAVEPAGVVDLQEGAYLRPIKNGTATVIVSANGTVVRVPVTVEGMDRPAPVSFRRDVIAAMNVGGCNMGACHGTPSGKNGFKLSLRGFDPAADYLQLTRDQFGRRTGKHSPEQSLLLLKGVGAVPHEGGQRFGLTSVPGEVVSAWLAEGLKDDAPALPPVKKVEVTPPARLLKAPGKWQQLGVAVTFVDGSTRDVTRLTNFSSSDPSIADVTPTGLVEFKRSGEVAILARYLEELVAVRITYLEPREGFVWPNPPETNFVDTHTFAKLKQMSIAPSDLAEDHEFVRRAYLDCIGRMPTADEAKGFLADTSAKKREHLIDALVDTDEFADFWALKWADVLRSSRKTIQVKGSYGFQAWLRGHFQKNTPLDKIVQEIITANGNSYENPPANYYRIAKDPTALAETTAQLFLGVRMQCAKCHNHPFERWSQDDYYGMAAWFARVRTKPEPVVGTRPPGGAPGAEVVFSARDGEVSQPRSGRAMKPRYIGTGEAEVKAGEDRRAVLAQWLTSADNAFFSKSVVNRVWFHLMGKGIVDPVDDFRESNPSCNDELLDALAKDFAKNKFDMKRLVKTVMKSRTYQLSAQPNDSNRDDGKYFSHAVTKLLTAEQLLDAICDFTGVPEKFAGLPAGTRAVQLPDGEVNHPFLKAFGQPARELACECERESDGNLAQALQLINGPTVNEKVRNPGNRLGKLLAEKKSDGEILTSLYFAALGRAPFDDERKIALEHVAKREDKRKAWEDLVWALINTREFLFRH</sequence>
<evidence type="ECO:0000256" key="1">
    <source>
        <dbReference type="SAM" id="SignalP"/>
    </source>
</evidence>
<keyword evidence="4" id="KW-1185">Reference proteome</keyword>
<dbReference type="KEGG" id="gog:C1280_35905"/>
<dbReference type="AlphaFoldDB" id="A0A2Z3HK58"/>
<reference evidence="3 4" key="1">
    <citation type="submission" date="2018-01" db="EMBL/GenBank/DDBJ databases">
        <title>G. obscuriglobus.</title>
        <authorList>
            <person name="Franke J."/>
            <person name="Blomberg W."/>
            <person name="Selmecki A."/>
        </authorList>
    </citation>
    <scope>NUCLEOTIDE SEQUENCE [LARGE SCALE GENOMIC DNA]</scope>
    <source>
        <strain evidence="3 4">DSM 5831</strain>
    </source>
</reference>
<evidence type="ECO:0000259" key="2">
    <source>
        <dbReference type="SMART" id="SM00635"/>
    </source>
</evidence>
<gene>
    <name evidence="3" type="ORF">C1280_35905</name>
</gene>
<dbReference type="InterPro" id="IPR008964">
    <property type="entry name" value="Invasin/intimin_cell_adhesion"/>
</dbReference>
<dbReference type="Pfam" id="PF07583">
    <property type="entry name" value="PSCyt2"/>
    <property type="match status" value="1"/>
</dbReference>
<dbReference type="InterPro" id="IPR003343">
    <property type="entry name" value="Big_2"/>
</dbReference>
<feature type="domain" description="BIG2" evidence="2">
    <location>
        <begin position="248"/>
        <end position="330"/>
    </location>
</feature>
<dbReference type="InterPro" id="IPR022655">
    <property type="entry name" value="DUF1553"/>
</dbReference>
<proteinExistence type="predicted"/>
<dbReference type="InterPro" id="IPR011444">
    <property type="entry name" value="DUF1549"/>
</dbReference>
<dbReference type="RefSeq" id="WP_010041023.1">
    <property type="nucleotide sequence ID" value="NZ_CP025958.1"/>
</dbReference>